<evidence type="ECO:0000313" key="7">
    <source>
        <dbReference type="Proteomes" id="UP000182373"/>
    </source>
</evidence>
<organism evidence="6 7">
    <name type="scientific">Granulibacter bethesdensis</name>
    <dbReference type="NCBI Taxonomy" id="364410"/>
    <lineage>
        <taxon>Bacteria</taxon>
        <taxon>Pseudomonadati</taxon>
        <taxon>Pseudomonadota</taxon>
        <taxon>Alphaproteobacteria</taxon>
        <taxon>Acetobacterales</taxon>
        <taxon>Acetobacteraceae</taxon>
        <taxon>Granulibacter</taxon>
    </lineage>
</organism>
<dbReference type="PANTHER" id="PTHR46743">
    <property type="entry name" value="TEICHOIC ACIDS EXPORT ATP-BINDING PROTEIN TAGH"/>
    <property type="match status" value="1"/>
</dbReference>
<evidence type="ECO:0000256" key="1">
    <source>
        <dbReference type="ARBA" id="ARBA00005417"/>
    </source>
</evidence>
<dbReference type="InterPro" id="IPR003593">
    <property type="entry name" value="AAA+_ATPase"/>
</dbReference>
<comment type="similarity">
    <text evidence="1">Belongs to the ABC transporter superfamily.</text>
</comment>
<gene>
    <name evidence="6" type="ORF">GbCGDNIH9_1819</name>
</gene>
<dbReference type="GO" id="GO:0016887">
    <property type="term" value="F:ATP hydrolysis activity"/>
    <property type="evidence" value="ECO:0007669"/>
    <property type="project" value="InterPro"/>
</dbReference>
<evidence type="ECO:0000313" key="6">
    <source>
        <dbReference type="EMBL" id="APH55130.1"/>
    </source>
</evidence>
<keyword evidence="3" id="KW-0547">Nucleotide-binding</keyword>
<dbReference type="EMBL" id="CP018191">
    <property type="protein sequence ID" value="APH55130.1"/>
    <property type="molecule type" value="Genomic_DNA"/>
</dbReference>
<protein>
    <submittedName>
        <fullName evidence="6">Polysaccharide export ATP-binding protein</fullName>
    </submittedName>
</protein>
<dbReference type="PANTHER" id="PTHR46743:SF2">
    <property type="entry name" value="TEICHOIC ACIDS EXPORT ATP-BINDING PROTEIN TAGH"/>
    <property type="match status" value="1"/>
</dbReference>
<evidence type="ECO:0000256" key="4">
    <source>
        <dbReference type="ARBA" id="ARBA00022840"/>
    </source>
</evidence>
<dbReference type="SUPFAM" id="SSF52540">
    <property type="entry name" value="P-loop containing nucleoside triphosphate hydrolases"/>
    <property type="match status" value="1"/>
</dbReference>
<feature type="domain" description="ABC transporter" evidence="5">
    <location>
        <begin position="67"/>
        <end position="286"/>
    </location>
</feature>
<dbReference type="Gene3D" id="3.40.50.300">
    <property type="entry name" value="P-loop containing nucleotide triphosphate hydrolases"/>
    <property type="match status" value="1"/>
</dbReference>
<dbReference type="CDD" id="cd03220">
    <property type="entry name" value="ABC_KpsT_Wzt"/>
    <property type="match status" value="1"/>
</dbReference>
<dbReference type="GO" id="GO:0140359">
    <property type="term" value="F:ABC-type transporter activity"/>
    <property type="evidence" value="ECO:0007669"/>
    <property type="project" value="InterPro"/>
</dbReference>
<evidence type="ECO:0000256" key="2">
    <source>
        <dbReference type="ARBA" id="ARBA00022448"/>
    </source>
</evidence>
<dbReference type="SMART" id="SM00382">
    <property type="entry name" value="AAA"/>
    <property type="match status" value="1"/>
</dbReference>
<evidence type="ECO:0000256" key="3">
    <source>
        <dbReference type="ARBA" id="ARBA00022741"/>
    </source>
</evidence>
<accession>A0AAC9P9C9</accession>
<sequence length="294" mass="32509">MDLRPCLQHPVVHRQLVPVRARARAYRILDLTNMAFLEARNVGVDFPLYHGNARSLKRAVFNAASAGRFGQDARKRTVVQALQDVSFSLRPGDRLGLVGSNGAGKTTLLRVLAGIYEPTTGSVRASGTINALLDTTMGTNSDLSGHDNIRLRGMYSGLSREEITALEKDVETFADLKEFMHLPMRVYSSGMTIRLAFGLATSIRPQILLMDEWFSAGDFSFMSRAKARMEGLVRDSEILVLSSHSHDTVAEWCNRVIWMDQGRIVADGAPKDVLEAYLGRPLKEAERADAFVPS</sequence>
<keyword evidence="4 6" id="KW-0067">ATP-binding</keyword>
<dbReference type="GO" id="GO:0016020">
    <property type="term" value="C:membrane"/>
    <property type="evidence" value="ECO:0007669"/>
    <property type="project" value="InterPro"/>
</dbReference>
<dbReference type="AlphaFoldDB" id="A0AAC9P9C9"/>
<dbReference type="InterPro" id="IPR027417">
    <property type="entry name" value="P-loop_NTPase"/>
</dbReference>
<dbReference type="Pfam" id="PF00005">
    <property type="entry name" value="ABC_tran"/>
    <property type="match status" value="1"/>
</dbReference>
<dbReference type="GO" id="GO:0005524">
    <property type="term" value="F:ATP binding"/>
    <property type="evidence" value="ECO:0007669"/>
    <property type="project" value="UniProtKB-KW"/>
</dbReference>
<name>A0AAC9P9C9_9PROT</name>
<dbReference type="InterPro" id="IPR003439">
    <property type="entry name" value="ABC_transporter-like_ATP-bd"/>
</dbReference>
<dbReference type="Proteomes" id="UP000182373">
    <property type="component" value="Chromosome"/>
</dbReference>
<dbReference type="PROSITE" id="PS50893">
    <property type="entry name" value="ABC_TRANSPORTER_2"/>
    <property type="match status" value="1"/>
</dbReference>
<reference evidence="7" key="1">
    <citation type="submission" date="2016-11" db="EMBL/GenBank/DDBJ databases">
        <title>Comparative genomic and phenotypic analysis of Granulibacter bethesdensis clinical isolates from patients with chronic granulomatous disease.</title>
        <authorList>
            <person name="Zarember K.A."/>
            <person name="Porcella S.F."/>
            <person name="Chu J."/>
            <person name="Ding L."/>
            <person name="Dahlstrom E."/>
            <person name="Barbian K."/>
            <person name="Martens C."/>
            <person name="Sykora L."/>
            <person name="Kramer S."/>
            <person name="Pettinato A.M."/>
            <person name="Hong H."/>
            <person name="Wald G."/>
            <person name="Berg L.J."/>
            <person name="Rogge L.S."/>
            <person name="Greenberg D.E."/>
            <person name="Falcone E.L."/>
            <person name="Neves J.F."/>
            <person name="Simoes M.J."/>
            <person name="Casal M."/>
            <person name="Rodriguez-Lopez F.C."/>
            <person name="Zelazny A."/>
            <person name="Gallin J.I."/>
            <person name="Holland S.M."/>
        </authorList>
    </citation>
    <scope>NUCLEOTIDE SEQUENCE [LARGE SCALE GENOMIC DNA]</scope>
    <source>
        <strain evidence="7">NIH9.1</strain>
    </source>
</reference>
<keyword evidence="2" id="KW-0813">Transport</keyword>
<dbReference type="InterPro" id="IPR050683">
    <property type="entry name" value="Bact_Polysacc_Export_ATP-bd"/>
</dbReference>
<evidence type="ECO:0000259" key="5">
    <source>
        <dbReference type="PROSITE" id="PS50893"/>
    </source>
</evidence>
<dbReference type="InterPro" id="IPR015860">
    <property type="entry name" value="ABC_transpr_TagH-like"/>
</dbReference>
<proteinExistence type="inferred from homology"/>